<sequence length="46" mass="5102">MILNEASNNALITAKQGILSILRVQHLPMNQVQNTITKTHLILGIH</sequence>
<reference evidence="1" key="1">
    <citation type="submission" date="2018-02" db="EMBL/GenBank/DDBJ databases">
        <title>Rhizophora mucronata_Transcriptome.</title>
        <authorList>
            <person name="Meera S.P."/>
            <person name="Sreeshan A."/>
            <person name="Augustine A."/>
        </authorList>
    </citation>
    <scope>NUCLEOTIDE SEQUENCE</scope>
    <source>
        <tissue evidence="1">Leaf</tissue>
    </source>
</reference>
<proteinExistence type="predicted"/>
<dbReference type="EMBL" id="GGEC01088472">
    <property type="protein sequence ID" value="MBX68956.1"/>
    <property type="molecule type" value="Transcribed_RNA"/>
</dbReference>
<evidence type="ECO:0000313" key="1">
    <source>
        <dbReference type="EMBL" id="MBX68956.1"/>
    </source>
</evidence>
<accession>A0A2P2QPJ2</accession>
<organism evidence="1">
    <name type="scientific">Rhizophora mucronata</name>
    <name type="common">Asiatic mangrove</name>
    <dbReference type="NCBI Taxonomy" id="61149"/>
    <lineage>
        <taxon>Eukaryota</taxon>
        <taxon>Viridiplantae</taxon>
        <taxon>Streptophyta</taxon>
        <taxon>Embryophyta</taxon>
        <taxon>Tracheophyta</taxon>
        <taxon>Spermatophyta</taxon>
        <taxon>Magnoliopsida</taxon>
        <taxon>eudicotyledons</taxon>
        <taxon>Gunneridae</taxon>
        <taxon>Pentapetalae</taxon>
        <taxon>rosids</taxon>
        <taxon>fabids</taxon>
        <taxon>Malpighiales</taxon>
        <taxon>Rhizophoraceae</taxon>
        <taxon>Rhizophora</taxon>
    </lineage>
</organism>
<name>A0A2P2QPJ2_RHIMU</name>
<dbReference type="AlphaFoldDB" id="A0A2P2QPJ2"/>
<protein>
    <submittedName>
        <fullName evidence="1">Uncharacterized protein</fullName>
    </submittedName>
</protein>